<gene>
    <name evidence="2" type="ORF">QTG54_002499</name>
</gene>
<dbReference type="Proteomes" id="UP001224775">
    <property type="component" value="Unassembled WGS sequence"/>
</dbReference>
<name>A0AAD8YL53_9STRA</name>
<evidence type="ECO:0000313" key="2">
    <source>
        <dbReference type="EMBL" id="KAK1747155.1"/>
    </source>
</evidence>
<feature type="signal peptide" evidence="1">
    <location>
        <begin position="1"/>
        <end position="15"/>
    </location>
</feature>
<protein>
    <submittedName>
        <fullName evidence="2">Uncharacterized protein</fullName>
    </submittedName>
</protein>
<dbReference type="EMBL" id="JATAAI010000003">
    <property type="protein sequence ID" value="KAK1747155.1"/>
    <property type="molecule type" value="Genomic_DNA"/>
</dbReference>
<evidence type="ECO:0000313" key="3">
    <source>
        <dbReference type="Proteomes" id="UP001224775"/>
    </source>
</evidence>
<dbReference type="AlphaFoldDB" id="A0AAD8YL53"/>
<evidence type="ECO:0000256" key="1">
    <source>
        <dbReference type="SAM" id="SignalP"/>
    </source>
</evidence>
<keyword evidence="1" id="KW-0732">Signal</keyword>
<accession>A0AAD8YL53</accession>
<reference evidence="2" key="1">
    <citation type="submission" date="2023-06" db="EMBL/GenBank/DDBJ databases">
        <title>Survivors Of The Sea: Transcriptome response of Skeletonema marinoi to long-term dormancy.</title>
        <authorList>
            <person name="Pinder M.I.M."/>
            <person name="Kourtchenko O."/>
            <person name="Robertson E.K."/>
            <person name="Larsson T."/>
            <person name="Maumus F."/>
            <person name="Osuna-Cruz C.M."/>
            <person name="Vancaester E."/>
            <person name="Stenow R."/>
            <person name="Vandepoele K."/>
            <person name="Ploug H."/>
            <person name="Bruchert V."/>
            <person name="Godhe A."/>
            <person name="Topel M."/>
        </authorList>
    </citation>
    <scope>NUCLEOTIDE SEQUENCE</scope>
    <source>
        <strain evidence="2">R05AC</strain>
    </source>
</reference>
<keyword evidence="3" id="KW-1185">Reference proteome</keyword>
<proteinExistence type="predicted"/>
<organism evidence="2 3">
    <name type="scientific">Skeletonema marinoi</name>
    <dbReference type="NCBI Taxonomy" id="267567"/>
    <lineage>
        <taxon>Eukaryota</taxon>
        <taxon>Sar</taxon>
        <taxon>Stramenopiles</taxon>
        <taxon>Ochrophyta</taxon>
        <taxon>Bacillariophyta</taxon>
        <taxon>Coscinodiscophyceae</taxon>
        <taxon>Thalassiosirophycidae</taxon>
        <taxon>Thalassiosirales</taxon>
        <taxon>Skeletonemataceae</taxon>
        <taxon>Skeletonema</taxon>
        <taxon>Skeletonema marinoi-dohrnii complex</taxon>
    </lineage>
</organism>
<feature type="chain" id="PRO_5041950515" evidence="1">
    <location>
        <begin position="16"/>
        <end position="194"/>
    </location>
</feature>
<comment type="caution">
    <text evidence="2">The sequence shown here is derived from an EMBL/GenBank/DDBJ whole genome shotgun (WGS) entry which is preliminary data.</text>
</comment>
<sequence>MNICISLLLFVCAEGFAPLARTRNKDARSNLREDVSVITSSYHKPVIIFAVSGDSNESDDTSVSADMDDYDFERGFQERLKKEGGETGVKVKAAKRSVDAASKQVTNQAKRSMNTATAATKGASDSLLSDLGLLSKSEWGLTLGALALVVVLAIGTQVASPQKSFADMSTKDQIERLNRAREGPTVTENGYTIY</sequence>